<feature type="domain" description="HTH lysR-type" evidence="5">
    <location>
        <begin position="16"/>
        <end position="65"/>
    </location>
</feature>
<keyword evidence="7" id="KW-1185">Reference proteome</keyword>
<dbReference type="PANTHER" id="PTHR30126">
    <property type="entry name" value="HTH-TYPE TRANSCRIPTIONAL REGULATOR"/>
    <property type="match status" value="1"/>
</dbReference>
<dbReference type="AlphaFoldDB" id="A0A8J7GWM2"/>
<evidence type="ECO:0000259" key="5">
    <source>
        <dbReference type="PROSITE" id="PS50931"/>
    </source>
</evidence>
<evidence type="ECO:0000256" key="4">
    <source>
        <dbReference type="ARBA" id="ARBA00023163"/>
    </source>
</evidence>
<evidence type="ECO:0000256" key="2">
    <source>
        <dbReference type="ARBA" id="ARBA00023015"/>
    </source>
</evidence>
<dbReference type="InterPro" id="IPR000847">
    <property type="entry name" value="LysR_HTH_N"/>
</dbReference>
<dbReference type="PANTHER" id="PTHR30126:SF39">
    <property type="entry name" value="HTH-TYPE TRANSCRIPTIONAL REGULATOR CYSL"/>
    <property type="match status" value="1"/>
</dbReference>
<gene>
    <name evidence="6" type="ORF">IW245_005320</name>
</gene>
<accession>A0A8J7GWM2</accession>
<dbReference type="GO" id="GO:0003700">
    <property type="term" value="F:DNA-binding transcription factor activity"/>
    <property type="evidence" value="ECO:0007669"/>
    <property type="project" value="InterPro"/>
</dbReference>
<dbReference type="PROSITE" id="PS50931">
    <property type="entry name" value="HTH_LYSR"/>
    <property type="match status" value="1"/>
</dbReference>
<sequence length="299" mass="31154">MGSRLGLADLVSLGLFVDAVTTGSISAAARAHQITQPSASEALRRLERRVGVELLIRTPRGCRPTSEGARLADLARDLLSAADRFAGEAEALRAGAQGRIRVAASYTNAEYVLPARIAAAGDITVSLTVANSDEVTALVRSGAVDVGFVEGPIPTAGLTTRLFDRDELVVLVAPDHPWARLDGPLPLETLVATRLLLRESESGTRRTYEAAAAAAGHLIAEPFGVMTSTEALKAAVRAGLGATILSRLAVAGELAAGTLVLVPVKGLSLARELRAIRLAGSRDRAVTAFVQAVSRKNLS</sequence>
<dbReference type="InterPro" id="IPR036390">
    <property type="entry name" value="WH_DNA-bd_sf"/>
</dbReference>
<evidence type="ECO:0000313" key="6">
    <source>
        <dbReference type="EMBL" id="MBG6139126.1"/>
    </source>
</evidence>
<dbReference type="GO" id="GO:0000976">
    <property type="term" value="F:transcription cis-regulatory region binding"/>
    <property type="evidence" value="ECO:0007669"/>
    <property type="project" value="TreeGrafter"/>
</dbReference>
<proteinExistence type="inferred from homology"/>
<evidence type="ECO:0000256" key="1">
    <source>
        <dbReference type="ARBA" id="ARBA00009437"/>
    </source>
</evidence>
<dbReference type="PRINTS" id="PR00039">
    <property type="entry name" value="HTHLYSR"/>
</dbReference>
<keyword evidence="4" id="KW-0804">Transcription</keyword>
<evidence type="ECO:0000256" key="3">
    <source>
        <dbReference type="ARBA" id="ARBA00023125"/>
    </source>
</evidence>
<comment type="similarity">
    <text evidence="1">Belongs to the LysR transcriptional regulatory family.</text>
</comment>
<dbReference type="Pfam" id="PF03466">
    <property type="entry name" value="LysR_substrate"/>
    <property type="match status" value="1"/>
</dbReference>
<reference evidence="6" key="1">
    <citation type="submission" date="2020-11" db="EMBL/GenBank/DDBJ databases">
        <title>Sequencing the genomes of 1000 actinobacteria strains.</title>
        <authorList>
            <person name="Klenk H.-P."/>
        </authorList>
    </citation>
    <scope>NUCLEOTIDE SEQUENCE</scope>
    <source>
        <strain evidence="6">DSM 45356</strain>
    </source>
</reference>
<dbReference type="SUPFAM" id="SSF53850">
    <property type="entry name" value="Periplasmic binding protein-like II"/>
    <property type="match status" value="1"/>
</dbReference>
<comment type="caution">
    <text evidence="6">The sequence shown here is derived from an EMBL/GenBank/DDBJ whole genome shotgun (WGS) entry which is preliminary data.</text>
</comment>
<organism evidence="6 7">
    <name type="scientific">Longispora fulva</name>
    <dbReference type="NCBI Taxonomy" id="619741"/>
    <lineage>
        <taxon>Bacteria</taxon>
        <taxon>Bacillati</taxon>
        <taxon>Actinomycetota</taxon>
        <taxon>Actinomycetes</taxon>
        <taxon>Micromonosporales</taxon>
        <taxon>Micromonosporaceae</taxon>
        <taxon>Longispora</taxon>
    </lineage>
</organism>
<dbReference type="EMBL" id="JADOUF010000001">
    <property type="protein sequence ID" value="MBG6139126.1"/>
    <property type="molecule type" value="Genomic_DNA"/>
</dbReference>
<dbReference type="InterPro" id="IPR005119">
    <property type="entry name" value="LysR_subst-bd"/>
</dbReference>
<dbReference type="InterPro" id="IPR036388">
    <property type="entry name" value="WH-like_DNA-bd_sf"/>
</dbReference>
<dbReference type="Proteomes" id="UP000622552">
    <property type="component" value="Unassembled WGS sequence"/>
</dbReference>
<keyword evidence="3 6" id="KW-0238">DNA-binding</keyword>
<name>A0A8J7GWM2_9ACTN</name>
<dbReference type="Pfam" id="PF00126">
    <property type="entry name" value="HTH_1"/>
    <property type="match status" value="1"/>
</dbReference>
<protein>
    <submittedName>
        <fullName evidence="6">DNA-binding transcriptional LysR family regulator</fullName>
    </submittedName>
</protein>
<dbReference type="RefSeq" id="WP_197005813.1">
    <property type="nucleotide sequence ID" value="NZ_BONS01000012.1"/>
</dbReference>
<dbReference type="Gene3D" id="1.10.10.10">
    <property type="entry name" value="Winged helix-like DNA-binding domain superfamily/Winged helix DNA-binding domain"/>
    <property type="match status" value="1"/>
</dbReference>
<keyword evidence="2" id="KW-0805">Transcription regulation</keyword>
<evidence type="ECO:0000313" key="7">
    <source>
        <dbReference type="Proteomes" id="UP000622552"/>
    </source>
</evidence>
<dbReference type="SUPFAM" id="SSF46785">
    <property type="entry name" value="Winged helix' DNA-binding domain"/>
    <property type="match status" value="1"/>
</dbReference>
<dbReference type="Gene3D" id="3.40.190.10">
    <property type="entry name" value="Periplasmic binding protein-like II"/>
    <property type="match status" value="2"/>
</dbReference>